<protein>
    <recommendedName>
        <fullName evidence="4">Lipoprotein</fullName>
    </recommendedName>
</protein>
<keyword evidence="3" id="KW-1185">Reference proteome</keyword>
<dbReference type="STRING" id="204773.HEAR1586"/>
<dbReference type="PROSITE" id="PS51257">
    <property type="entry name" value="PROKAR_LIPOPROTEIN"/>
    <property type="match status" value="1"/>
</dbReference>
<dbReference type="HOGENOM" id="CLU_2081591_0_0_4"/>
<proteinExistence type="predicted"/>
<reference evidence="2 3" key="1">
    <citation type="journal article" date="2007" name="PLoS Genet.">
        <title>A tale of two oxidation states: bacterial colonization of arsenic-rich environments.</title>
        <authorList>
            <person name="Muller D."/>
            <person name="Medigue C."/>
            <person name="Koechler S."/>
            <person name="Barbe V."/>
            <person name="Barakat M."/>
            <person name="Talla E."/>
            <person name="Bonnefoy V."/>
            <person name="Krin E."/>
            <person name="Arsene-Ploetze F."/>
            <person name="Carapito C."/>
            <person name="Chandler M."/>
            <person name="Cournoyer B."/>
            <person name="Cruveiller S."/>
            <person name="Dossat C."/>
            <person name="Duval S."/>
            <person name="Heymann M."/>
            <person name="Leize E."/>
            <person name="Lieutaud A."/>
            <person name="Lievremont D."/>
            <person name="Makita Y."/>
            <person name="Mangenot S."/>
            <person name="Nitschke W."/>
            <person name="Ortet P."/>
            <person name="Perdrial N."/>
            <person name="Schoepp B."/>
            <person name="Siguier N."/>
            <person name="Simeonova D.D."/>
            <person name="Rouy Z."/>
            <person name="Segurens B."/>
            <person name="Turlin E."/>
            <person name="Vallenet D."/>
            <person name="Van Dorsselaer A."/>
            <person name="Weiss S."/>
            <person name="Weissenbach J."/>
            <person name="Lett M.C."/>
            <person name="Danchin A."/>
            <person name="Bertin P.N."/>
        </authorList>
    </citation>
    <scope>NUCLEOTIDE SEQUENCE [LARGE SCALE GENOMIC DNA]</scope>
    <source>
        <strain evidence="3">ULPAs1</strain>
    </source>
</reference>
<evidence type="ECO:0008006" key="4">
    <source>
        <dbReference type="Google" id="ProtNLM"/>
    </source>
</evidence>
<dbReference type="Proteomes" id="UP000006697">
    <property type="component" value="Chromosome"/>
</dbReference>
<keyword evidence="1" id="KW-0732">Signal</keyword>
<feature type="chain" id="PRO_5002669168" description="Lipoprotein" evidence="1">
    <location>
        <begin position="27"/>
        <end position="117"/>
    </location>
</feature>
<dbReference type="AlphaFoldDB" id="A4G5G1"/>
<dbReference type="eggNOG" id="ENOG50316F7">
    <property type="taxonomic scope" value="Bacteria"/>
</dbReference>
<accession>A4G5G1</accession>
<name>A4G5G1_HERAR</name>
<dbReference type="EMBL" id="CU207211">
    <property type="protein sequence ID" value="CAL61748.1"/>
    <property type="molecule type" value="Genomic_DNA"/>
</dbReference>
<sequence>MKSGFLFTTPVAVLAVLVLTGCATDAATRHNLHSDSMASQGGMYMMGKKMRMSDAEMQSMCDMHTQMMRAQTQEQRKAMMAEHIKSMSPQMMQEHMNMMQSEMQMMREQMGTRAPAQ</sequence>
<gene>
    <name evidence="2" type="ordered locus">HEAR1586</name>
</gene>
<dbReference type="KEGG" id="har:HEAR1586"/>
<evidence type="ECO:0000313" key="2">
    <source>
        <dbReference type="EMBL" id="CAL61748.1"/>
    </source>
</evidence>
<feature type="signal peptide" evidence="1">
    <location>
        <begin position="1"/>
        <end position="26"/>
    </location>
</feature>
<evidence type="ECO:0000313" key="3">
    <source>
        <dbReference type="Proteomes" id="UP000006697"/>
    </source>
</evidence>
<evidence type="ECO:0000256" key="1">
    <source>
        <dbReference type="SAM" id="SignalP"/>
    </source>
</evidence>
<organism evidence="2 3">
    <name type="scientific">Herminiimonas arsenicoxydans</name>
    <dbReference type="NCBI Taxonomy" id="204773"/>
    <lineage>
        <taxon>Bacteria</taxon>
        <taxon>Pseudomonadati</taxon>
        <taxon>Pseudomonadota</taxon>
        <taxon>Betaproteobacteria</taxon>
        <taxon>Burkholderiales</taxon>
        <taxon>Oxalobacteraceae</taxon>
        <taxon>Herminiimonas</taxon>
    </lineage>
</organism>